<comment type="caution">
    <text evidence="4">The sequence shown here is derived from an EMBL/GenBank/DDBJ whole genome shotgun (WGS) entry which is preliminary data.</text>
</comment>
<dbReference type="SUPFAM" id="SSF54637">
    <property type="entry name" value="Thioesterase/thiol ester dehydrase-isomerase"/>
    <property type="match status" value="1"/>
</dbReference>
<accession>A0ABP7DEZ8</accession>
<keyword evidence="5" id="KW-1185">Reference proteome</keyword>
<organism evidence="4 5">
    <name type="scientific">Nonomuraea antimicrobica</name>
    <dbReference type="NCBI Taxonomy" id="561173"/>
    <lineage>
        <taxon>Bacteria</taxon>
        <taxon>Bacillati</taxon>
        <taxon>Actinomycetota</taxon>
        <taxon>Actinomycetes</taxon>
        <taxon>Streptosporangiales</taxon>
        <taxon>Streptosporangiaceae</taxon>
        <taxon>Nonomuraea</taxon>
    </lineage>
</organism>
<proteinExistence type="predicted"/>
<sequence>MSSTSAFFTRKRDELVPAPRARGPWSPDMLHGRLLGGLAARALEERHAGPGLRFARLTVDLFRNSPLLPVRVETSLVRDGRRIRVADATISTDQGVIGRACAVLLRQGEQPEGEPLLATPAWDEPPPSGPPEEGGAWTPPFDLWRLTPWGAPGAGRVWMRERHPLVDDEPLTPFVRAALAADFASPLSNVQAGGLRFINADYTLTLARPPEGEFVGMESAGHVSADGVATGQVTVHDTAGPLGFCVVTAVANPTTVDGR</sequence>
<name>A0ABP7DEZ8_9ACTN</name>
<dbReference type="Pfam" id="PF13622">
    <property type="entry name" value="4HBT_3"/>
    <property type="match status" value="1"/>
</dbReference>
<evidence type="ECO:0000313" key="4">
    <source>
        <dbReference type="EMBL" id="GAA3703383.1"/>
    </source>
</evidence>
<dbReference type="InterPro" id="IPR049449">
    <property type="entry name" value="TesB_ACOT8-like_N"/>
</dbReference>
<reference evidence="5" key="1">
    <citation type="journal article" date="2019" name="Int. J. Syst. Evol. Microbiol.">
        <title>The Global Catalogue of Microorganisms (GCM) 10K type strain sequencing project: providing services to taxonomists for standard genome sequencing and annotation.</title>
        <authorList>
            <consortium name="The Broad Institute Genomics Platform"/>
            <consortium name="The Broad Institute Genome Sequencing Center for Infectious Disease"/>
            <person name="Wu L."/>
            <person name="Ma J."/>
        </authorList>
    </citation>
    <scope>NUCLEOTIDE SEQUENCE [LARGE SCALE GENOMIC DNA]</scope>
    <source>
        <strain evidence="5">JCM 16904</strain>
    </source>
</reference>
<dbReference type="InterPro" id="IPR042171">
    <property type="entry name" value="Acyl-CoA_hotdog"/>
</dbReference>
<dbReference type="InterPro" id="IPR049450">
    <property type="entry name" value="ACOT8-like_C"/>
</dbReference>
<evidence type="ECO:0000313" key="5">
    <source>
        <dbReference type="Proteomes" id="UP001500902"/>
    </source>
</evidence>
<dbReference type="Gene3D" id="2.40.160.210">
    <property type="entry name" value="Acyl-CoA thioesterase, double hotdog domain"/>
    <property type="match status" value="1"/>
</dbReference>
<protein>
    <submittedName>
        <fullName evidence="4">Thioesterase family protein</fullName>
    </submittedName>
</protein>
<feature type="region of interest" description="Disordered" evidence="1">
    <location>
        <begin position="113"/>
        <end position="134"/>
    </location>
</feature>
<dbReference type="Pfam" id="PF20789">
    <property type="entry name" value="4HBT_3C"/>
    <property type="match status" value="1"/>
</dbReference>
<feature type="domain" description="Acyl-CoA thioesterase-like C-terminal" evidence="3">
    <location>
        <begin position="126"/>
        <end position="245"/>
    </location>
</feature>
<feature type="domain" description="Acyl-CoA thioesterase-like N-terminal HotDog" evidence="2">
    <location>
        <begin position="22"/>
        <end position="103"/>
    </location>
</feature>
<dbReference type="Proteomes" id="UP001500902">
    <property type="component" value="Unassembled WGS sequence"/>
</dbReference>
<evidence type="ECO:0000259" key="3">
    <source>
        <dbReference type="Pfam" id="PF20789"/>
    </source>
</evidence>
<evidence type="ECO:0000259" key="2">
    <source>
        <dbReference type="Pfam" id="PF13622"/>
    </source>
</evidence>
<dbReference type="InterPro" id="IPR029069">
    <property type="entry name" value="HotDog_dom_sf"/>
</dbReference>
<gene>
    <name evidence="4" type="ORF">GCM10022224_081430</name>
</gene>
<dbReference type="RefSeq" id="WP_344891058.1">
    <property type="nucleotide sequence ID" value="NZ_BAAAZP010000172.1"/>
</dbReference>
<dbReference type="EMBL" id="BAAAZP010000172">
    <property type="protein sequence ID" value="GAA3703383.1"/>
    <property type="molecule type" value="Genomic_DNA"/>
</dbReference>
<evidence type="ECO:0000256" key="1">
    <source>
        <dbReference type="SAM" id="MobiDB-lite"/>
    </source>
</evidence>